<evidence type="ECO:0000256" key="1">
    <source>
        <dbReference type="ARBA" id="ARBA00022686"/>
    </source>
</evidence>
<feature type="domain" description="Type I restriction enzyme R protein N-terminal" evidence="4">
    <location>
        <begin position="244"/>
        <end position="338"/>
    </location>
</feature>
<dbReference type="Pfam" id="PF02342">
    <property type="entry name" value="TerD"/>
    <property type="match status" value="1"/>
</dbReference>
<dbReference type="Pfam" id="PF13588">
    <property type="entry name" value="HSDR_N_2"/>
    <property type="match status" value="1"/>
</dbReference>
<name>A0A1W1H6N1_9BACT</name>
<dbReference type="STRING" id="1246637.MTBBW1_1260039"/>
<dbReference type="RefSeq" id="WP_080804481.1">
    <property type="nucleotide sequence ID" value="NZ_LT828547.1"/>
</dbReference>
<keyword evidence="1" id="KW-0778">Tellurium resistance</keyword>
<evidence type="ECO:0000259" key="3">
    <source>
        <dbReference type="Pfam" id="PF02342"/>
    </source>
</evidence>
<dbReference type="InterPro" id="IPR051324">
    <property type="entry name" value="Stress/Tellurium_Resist"/>
</dbReference>
<sequence length="429" mass="49532">MTVRLQKGANSLLMYKNQNLDEITVGLGWSKNNDFDVDISAFMLNEDGYVRNDKDFIFYNQPEGPNCCIVLYEDANSDDDMCCFTLNLSKIPKDINKIQFVATIVSEENRDINFSMIENAYIRIMQKDNDYEIIRFDIEEINNEVALIIGEIYQYQEKWKFRAVGQGYNGGLEVITSAYGVKVESDQNKISNDSEFKTTQSPNLSRKTKRSPKKKLEQHTEQIIEQIKQFIPQINTAVEKKQNESNTRMVLDKILMEVLDYRIEEVKAEQKIQGRKADYVLSLNDTDIMVVEAKKAGMSLREKHIFQATSYGAYSGIKWALLTNLVTWQLYRISTQEKVEANLLFSIDLLPELSRDDAKKFVLISRYGMTRKGLLENTWNEIKARSHESITRAILTEDVINKIRLVIKKDTGCNLSNEAIQEVVEEILQ</sequence>
<dbReference type="PANTHER" id="PTHR32097">
    <property type="entry name" value="CAMP-BINDING PROTEIN 1-RELATED"/>
    <property type="match status" value="1"/>
</dbReference>
<evidence type="ECO:0000313" key="6">
    <source>
        <dbReference type="Proteomes" id="UP000191931"/>
    </source>
</evidence>
<keyword evidence="6" id="KW-1185">Reference proteome</keyword>
<dbReference type="PANTHER" id="PTHR32097:SF17">
    <property type="entry name" value="CAMP-BINDING PROTEIN 1-RELATED"/>
    <property type="match status" value="1"/>
</dbReference>
<reference evidence="5 6" key="1">
    <citation type="submission" date="2017-03" db="EMBL/GenBank/DDBJ databases">
        <authorList>
            <person name="Afonso C.L."/>
            <person name="Miller P.J."/>
            <person name="Scott M.A."/>
            <person name="Spackman E."/>
            <person name="Goraichik I."/>
            <person name="Dimitrov K.M."/>
            <person name="Suarez D.L."/>
            <person name="Swayne D.E."/>
        </authorList>
    </citation>
    <scope>NUCLEOTIDE SEQUENCE [LARGE SCALE GENOMIC DNA]</scope>
    <source>
        <strain evidence="5">PRJEB14757</strain>
    </source>
</reference>
<dbReference type="GO" id="GO:0046690">
    <property type="term" value="P:response to tellurium ion"/>
    <property type="evidence" value="ECO:0007669"/>
    <property type="project" value="UniProtKB-KW"/>
</dbReference>
<proteinExistence type="predicted"/>
<gene>
    <name evidence="5" type="ORF">MTBBW1_1260039</name>
</gene>
<dbReference type="AlphaFoldDB" id="A0A1W1H6N1"/>
<dbReference type="CDD" id="cd06974">
    <property type="entry name" value="TerD_like"/>
    <property type="match status" value="1"/>
</dbReference>
<dbReference type="InterPro" id="IPR003325">
    <property type="entry name" value="TerD"/>
</dbReference>
<evidence type="ECO:0000259" key="4">
    <source>
        <dbReference type="Pfam" id="PF13588"/>
    </source>
</evidence>
<feature type="region of interest" description="Disordered" evidence="2">
    <location>
        <begin position="190"/>
        <end position="218"/>
    </location>
</feature>
<accession>A0A1W1H6N1</accession>
<feature type="domain" description="TerD" evidence="3">
    <location>
        <begin position="1"/>
        <end position="179"/>
    </location>
</feature>
<protein>
    <submittedName>
        <fullName evidence="5">Stress protein</fullName>
    </submittedName>
</protein>
<evidence type="ECO:0000256" key="2">
    <source>
        <dbReference type="SAM" id="MobiDB-lite"/>
    </source>
</evidence>
<evidence type="ECO:0000313" key="5">
    <source>
        <dbReference type="EMBL" id="SLM28117.1"/>
    </source>
</evidence>
<organism evidence="5 6">
    <name type="scientific">Desulfamplus magnetovallimortis</name>
    <dbReference type="NCBI Taxonomy" id="1246637"/>
    <lineage>
        <taxon>Bacteria</taxon>
        <taxon>Pseudomonadati</taxon>
        <taxon>Thermodesulfobacteriota</taxon>
        <taxon>Desulfobacteria</taxon>
        <taxon>Desulfobacterales</taxon>
        <taxon>Desulfobacteraceae</taxon>
        <taxon>Desulfamplus</taxon>
    </lineage>
</organism>
<dbReference type="Proteomes" id="UP000191931">
    <property type="component" value="Unassembled WGS sequence"/>
</dbReference>
<dbReference type="Gene3D" id="3.90.1570.30">
    <property type="match status" value="1"/>
</dbReference>
<dbReference type="InterPro" id="IPR029464">
    <property type="entry name" value="HSDR_N"/>
</dbReference>
<dbReference type="OrthoDB" id="570928at2"/>
<dbReference type="EMBL" id="FWEV01000031">
    <property type="protein sequence ID" value="SLM28117.1"/>
    <property type="molecule type" value="Genomic_DNA"/>
</dbReference>
<dbReference type="Gene3D" id="2.60.60.30">
    <property type="entry name" value="sav2460 like domains"/>
    <property type="match status" value="1"/>
</dbReference>